<organism evidence="8 9">
    <name type="scientific">Hanseniaspora valbyensis NRRL Y-1626</name>
    <dbReference type="NCBI Taxonomy" id="766949"/>
    <lineage>
        <taxon>Eukaryota</taxon>
        <taxon>Fungi</taxon>
        <taxon>Dikarya</taxon>
        <taxon>Ascomycota</taxon>
        <taxon>Saccharomycotina</taxon>
        <taxon>Saccharomycetes</taxon>
        <taxon>Saccharomycodales</taxon>
        <taxon>Saccharomycodaceae</taxon>
        <taxon>Hanseniaspora</taxon>
    </lineage>
</organism>
<dbReference type="Pfam" id="PF00096">
    <property type="entry name" value="zf-C2H2"/>
    <property type="match status" value="1"/>
</dbReference>
<keyword evidence="2" id="KW-0677">Repeat</keyword>
<evidence type="ECO:0000313" key="8">
    <source>
        <dbReference type="EMBL" id="OBA29021.1"/>
    </source>
</evidence>
<dbReference type="InterPro" id="IPR013087">
    <property type="entry name" value="Znf_C2H2_type"/>
</dbReference>
<dbReference type="Gene3D" id="3.30.160.60">
    <property type="entry name" value="Classic Zinc Finger"/>
    <property type="match status" value="2"/>
</dbReference>
<evidence type="ECO:0000259" key="7">
    <source>
        <dbReference type="PROSITE" id="PS50157"/>
    </source>
</evidence>
<feature type="domain" description="C2H2-type" evidence="7">
    <location>
        <begin position="252"/>
        <end position="279"/>
    </location>
</feature>
<dbReference type="PROSITE" id="PS00028">
    <property type="entry name" value="ZINC_FINGER_C2H2_1"/>
    <property type="match status" value="2"/>
</dbReference>
<dbReference type="GO" id="GO:0008270">
    <property type="term" value="F:zinc ion binding"/>
    <property type="evidence" value="ECO:0007669"/>
    <property type="project" value="UniProtKB-KW"/>
</dbReference>
<evidence type="ECO:0000256" key="2">
    <source>
        <dbReference type="ARBA" id="ARBA00022737"/>
    </source>
</evidence>
<dbReference type="EMBL" id="LXPE01000001">
    <property type="protein sequence ID" value="OBA29021.1"/>
    <property type="molecule type" value="Genomic_DNA"/>
</dbReference>
<keyword evidence="4" id="KW-0862">Zinc</keyword>
<keyword evidence="1" id="KW-0479">Metal-binding</keyword>
<dbReference type="SUPFAM" id="SSF57667">
    <property type="entry name" value="beta-beta-alpha zinc fingers"/>
    <property type="match status" value="1"/>
</dbReference>
<dbReference type="PROSITE" id="PS50157">
    <property type="entry name" value="ZINC_FINGER_C2H2_2"/>
    <property type="match status" value="2"/>
</dbReference>
<sequence length="355" mass="41141">MDLSKINNPNYSDTGNKTQPQNNNNNANSIREIDRKACDEKKENHNTLNSNFTLPSIQSLINKTSNPYVNNRNNFVLQKSLSNSTSFITRSNSIDSQQQQEGSRYNNQPFNQYNVSSFQNPQQSNFLLQQQLYNPFQHYDITNRTNNIQDFIKRNDRLSTCSSPSYIATPSMCNSGVGGGNNNKNLQTQFQYLFRSKNSSVDIDRHILNENDSQKDKKQRNVFVPILANELEDPTHYIFPTSIQEPNIVREYKCKVCDKKVKGLTAFQNHLKIHSGISSSFICDYCGQIFNAKQNLVRHKKRHDEITLQAQQNVLKSQIQEQQKFKQELQQKKRKKRNSSISQTRKDKKESKKSI</sequence>
<feature type="region of interest" description="Disordered" evidence="6">
    <location>
        <begin position="325"/>
        <end position="355"/>
    </location>
</feature>
<dbReference type="Pfam" id="PF13894">
    <property type="entry name" value="zf-C2H2_4"/>
    <property type="match status" value="1"/>
</dbReference>
<evidence type="ECO:0000256" key="3">
    <source>
        <dbReference type="ARBA" id="ARBA00022771"/>
    </source>
</evidence>
<reference evidence="9" key="1">
    <citation type="journal article" date="2016" name="Proc. Natl. Acad. Sci. U.S.A.">
        <title>Comparative genomics of biotechnologically important yeasts.</title>
        <authorList>
            <person name="Riley R."/>
            <person name="Haridas S."/>
            <person name="Wolfe K.H."/>
            <person name="Lopes M.R."/>
            <person name="Hittinger C.T."/>
            <person name="Goeker M."/>
            <person name="Salamov A.A."/>
            <person name="Wisecaver J.H."/>
            <person name="Long T.M."/>
            <person name="Calvey C.H."/>
            <person name="Aerts A.L."/>
            <person name="Barry K.W."/>
            <person name="Choi C."/>
            <person name="Clum A."/>
            <person name="Coughlan A.Y."/>
            <person name="Deshpande S."/>
            <person name="Douglass A.P."/>
            <person name="Hanson S.J."/>
            <person name="Klenk H.-P."/>
            <person name="LaButti K.M."/>
            <person name="Lapidus A."/>
            <person name="Lindquist E.A."/>
            <person name="Lipzen A.M."/>
            <person name="Meier-Kolthoff J.P."/>
            <person name="Ohm R.A."/>
            <person name="Otillar R.P."/>
            <person name="Pangilinan J.L."/>
            <person name="Peng Y."/>
            <person name="Rokas A."/>
            <person name="Rosa C.A."/>
            <person name="Scheuner C."/>
            <person name="Sibirny A.A."/>
            <person name="Slot J.C."/>
            <person name="Stielow J.B."/>
            <person name="Sun H."/>
            <person name="Kurtzman C.P."/>
            <person name="Blackwell M."/>
            <person name="Grigoriev I.V."/>
            <person name="Jeffries T.W."/>
        </authorList>
    </citation>
    <scope>NUCLEOTIDE SEQUENCE [LARGE SCALE GENOMIC DNA]</scope>
    <source>
        <strain evidence="9">NRRL Y-1626</strain>
    </source>
</reference>
<dbReference type="InterPro" id="IPR036236">
    <property type="entry name" value="Znf_C2H2_sf"/>
</dbReference>
<feature type="region of interest" description="Disordered" evidence="6">
    <location>
        <begin position="1"/>
        <end position="28"/>
    </location>
</feature>
<feature type="compositionally biased region" description="Polar residues" evidence="6">
    <location>
        <begin position="1"/>
        <end position="21"/>
    </location>
</feature>
<feature type="compositionally biased region" description="Basic and acidic residues" evidence="6">
    <location>
        <begin position="344"/>
        <end position="355"/>
    </location>
</feature>
<dbReference type="PANTHER" id="PTHR24379">
    <property type="entry name" value="KRAB AND ZINC FINGER DOMAIN-CONTAINING"/>
    <property type="match status" value="1"/>
</dbReference>
<feature type="domain" description="C2H2-type" evidence="7">
    <location>
        <begin position="281"/>
        <end position="303"/>
    </location>
</feature>
<evidence type="ECO:0000256" key="5">
    <source>
        <dbReference type="PROSITE-ProRule" id="PRU00042"/>
    </source>
</evidence>
<comment type="caution">
    <text evidence="8">The sequence shown here is derived from an EMBL/GenBank/DDBJ whole genome shotgun (WGS) entry which is preliminary data.</text>
</comment>
<evidence type="ECO:0000256" key="4">
    <source>
        <dbReference type="ARBA" id="ARBA00022833"/>
    </source>
</evidence>
<keyword evidence="9" id="KW-1185">Reference proteome</keyword>
<dbReference type="AlphaFoldDB" id="A0A1B7TJU8"/>
<accession>A0A1B7TJU8</accession>
<evidence type="ECO:0000256" key="1">
    <source>
        <dbReference type="ARBA" id="ARBA00022723"/>
    </source>
</evidence>
<dbReference type="PANTHER" id="PTHR24379:SF121">
    <property type="entry name" value="C2H2-TYPE DOMAIN-CONTAINING PROTEIN"/>
    <property type="match status" value="1"/>
</dbReference>
<dbReference type="OrthoDB" id="40579at2759"/>
<dbReference type="Proteomes" id="UP000092321">
    <property type="component" value="Unassembled WGS sequence"/>
</dbReference>
<dbReference type="SMART" id="SM00355">
    <property type="entry name" value="ZnF_C2H2"/>
    <property type="match status" value="2"/>
</dbReference>
<keyword evidence="3 5" id="KW-0863">Zinc-finger</keyword>
<evidence type="ECO:0000313" key="9">
    <source>
        <dbReference type="Proteomes" id="UP000092321"/>
    </source>
</evidence>
<evidence type="ECO:0000256" key="6">
    <source>
        <dbReference type="SAM" id="MobiDB-lite"/>
    </source>
</evidence>
<gene>
    <name evidence="8" type="ORF">HANVADRAFT_50968</name>
</gene>
<name>A0A1B7TJU8_9ASCO</name>
<protein>
    <recommendedName>
        <fullName evidence="7">C2H2-type domain-containing protein</fullName>
    </recommendedName>
</protein>
<proteinExistence type="predicted"/>